<evidence type="ECO:0000256" key="4">
    <source>
        <dbReference type="ARBA" id="ARBA00022695"/>
    </source>
</evidence>
<keyword evidence="4" id="KW-0548">Nucleotidyltransferase</keyword>
<dbReference type="Gene3D" id="1.10.10.1330">
    <property type="entry name" value="RNA polymerase sigma-54 factor, core-binding domain"/>
    <property type="match status" value="1"/>
</dbReference>
<dbReference type="InterPro" id="IPR007046">
    <property type="entry name" value="RNA_pol_sigma_54_core-bd"/>
</dbReference>
<keyword evidence="12" id="KW-1185">Reference proteome</keyword>
<comment type="similarity">
    <text evidence="1">Belongs to the sigma-54 factor family.</text>
</comment>
<reference evidence="12" key="1">
    <citation type="journal article" date="2019" name="Int. J. Syst. Evol. Microbiol.">
        <title>The Global Catalogue of Microorganisms (GCM) 10K type strain sequencing project: providing services to taxonomists for standard genome sequencing and annotation.</title>
        <authorList>
            <consortium name="The Broad Institute Genomics Platform"/>
            <consortium name="The Broad Institute Genome Sequencing Center for Infectious Disease"/>
            <person name="Wu L."/>
            <person name="Ma J."/>
        </authorList>
    </citation>
    <scope>NUCLEOTIDE SEQUENCE [LARGE SCALE GENOMIC DNA]</scope>
    <source>
        <strain evidence="12">JCM 4087</strain>
    </source>
</reference>
<dbReference type="InterPro" id="IPR007634">
    <property type="entry name" value="RNA_pol_sigma_54_DNA-bd"/>
</dbReference>
<dbReference type="RefSeq" id="WP_263333085.1">
    <property type="nucleotide sequence ID" value="NZ_JAGSYH010000001.1"/>
</dbReference>
<keyword evidence="2" id="KW-0240">DNA-directed RNA polymerase</keyword>
<keyword evidence="8" id="KW-0804">Transcription</keyword>
<protein>
    <submittedName>
        <fullName evidence="11">RNA polymerase sigma-54 factor</fullName>
    </submittedName>
</protein>
<dbReference type="InterPro" id="IPR000394">
    <property type="entry name" value="RNA_pol_sigma_54"/>
</dbReference>
<keyword evidence="7" id="KW-0238">DNA-binding</keyword>
<dbReference type="Gene3D" id="1.10.10.60">
    <property type="entry name" value="Homeodomain-like"/>
    <property type="match status" value="1"/>
</dbReference>
<sequence>MPLLQPRLNLKVAQRQILTPGLMQMVSLLALNKLELTEMINAEMIENPVLEEIDESVPILDEVGGKEAMRDRVEEAPPVTVKDPFEEIDFGSYFQEYLDPGFRTTQEYEESDKPSFEQFLSQPTTLTDHLEWQLGSMVLDPQIRDAAEYLIGNLDENGYLSAPLEDLAEVYAEGDANGPVMDLLRKALDVIQRLDPIGIGALDLKDCLRIQLEAQRRELELVFARQGNQAKPGKESLQTISQVEKWDHPENDSEDLTDAVAGALEEDLRPLAYVVDPSAAPLSNGHAVSGDVANGHHYHSKGHFTLNVAASLDDGFHAREEDVLRNRRQSFETAIAIVLNCLPLLQKRDLREISRAVGAPIPEISSAIELIRTLDPRPGLRYNREQARLIEPDVAFVKRGDTWAVAMNEEDMPSFRLSQRYRRMLTSEGTDKEVKDYVKERFRSAMQLMRNIAQRKSTILRTCEVIVRRQQDFLEHGIEALRPMMIKEVAEEIGVHPSTVSRAVANKYAHTPQGVIELRAFFSEGANGPEGADTPLVVLKRMVRKLIEDEDPRRPLTDDQLATMLQARGIQVTRRTVAKYREDMNISSTHQRRRREV</sequence>
<name>A0ABW1EJM9_9BACT</name>
<feature type="domain" description="RNA polymerase sigma factor 54 core-binding" evidence="10">
    <location>
        <begin position="334"/>
        <end position="421"/>
    </location>
</feature>
<dbReference type="InterPro" id="IPR038709">
    <property type="entry name" value="RpoN_core-bd_sf"/>
</dbReference>
<feature type="domain" description="RNA polymerase sigma factor 54 DNA-binding" evidence="9">
    <location>
        <begin position="436"/>
        <end position="594"/>
    </location>
</feature>
<evidence type="ECO:0000256" key="6">
    <source>
        <dbReference type="ARBA" id="ARBA00023082"/>
    </source>
</evidence>
<feature type="domain" description="RNA polymerase sigma factor 54 core-binding" evidence="10">
    <location>
        <begin position="116"/>
        <end position="219"/>
    </location>
</feature>
<evidence type="ECO:0000313" key="11">
    <source>
        <dbReference type="EMBL" id="MFC5864506.1"/>
    </source>
</evidence>
<dbReference type="Pfam" id="PF04552">
    <property type="entry name" value="Sigma54_DBD"/>
    <property type="match status" value="1"/>
</dbReference>
<dbReference type="EMBL" id="JBHSPH010000010">
    <property type="protein sequence ID" value="MFC5864506.1"/>
    <property type="molecule type" value="Genomic_DNA"/>
</dbReference>
<gene>
    <name evidence="11" type="ORF">ACFPT7_19520</name>
</gene>
<evidence type="ECO:0000313" key="12">
    <source>
        <dbReference type="Proteomes" id="UP001596091"/>
    </source>
</evidence>
<dbReference type="PANTHER" id="PTHR32248">
    <property type="entry name" value="RNA POLYMERASE SIGMA-54 FACTOR"/>
    <property type="match status" value="1"/>
</dbReference>
<evidence type="ECO:0000256" key="1">
    <source>
        <dbReference type="ARBA" id="ARBA00008798"/>
    </source>
</evidence>
<evidence type="ECO:0000259" key="9">
    <source>
        <dbReference type="Pfam" id="PF04552"/>
    </source>
</evidence>
<dbReference type="Proteomes" id="UP001596091">
    <property type="component" value="Unassembled WGS sequence"/>
</dbReference>
<evidence type="ECO:0000256" key="3">
    <source>
        <dbReference type="ARBA" id="ARBA00022679"/>
    </source>
</evidence>
<evidence type="ECO:0000256" key="2">
    <source>
        <dbReference type="ARBA" id="ARBA00022478"/>
    </source>
</evidence>
<dbReference type="PANTHER" id="PTHR32248:SF4">
    <property type="entry name" value="RNA POLYMERASE SIGMA-54 FACTOR"/>
    <property type="match status" value="1"/>
</dbReference>
<accession>A0ABW1EJM9</accession>
<evidence type="ECO:0000259" key="10">
    <source>
        <dbReference type="Pfam" id="PF04963"/>
    </source>
</evidence>
<keyword evidence="3" id="KW-0808">Transferase</keyword>
<organism evidence="11 12">
    <name type="scientific">Acidicapsa dinghuensis</name>
    <dbReference type="NCBI Taxonomy" id="2218256"/>
    <lineage>
        <taxon>Bacteria</taxon>
        <taxon>Pseudomonadati</taxon>
        <taxon>Acidobacteriota</taxon>
        <taxon>Terriglobia</taxon>
        <taxon>Terriglobales</taxon>
        <taxon>Acidobacteriaceae</taxon>
        <taxon>Acidicapsa</taxon>
    </lineage>
</organism>
<evidence type="ECO:0000256" key="8">
    <source>
        <dbReference type="ARBA" id="ARBA00023163"/>
    </source>
</evidence>
<comment type="caution">
    <text evidence="11">The sequence shown here is derived from an EMBL/GenBank/DDBJ whole genome shotgun (WGS) entry which is preliminary data.</text>
</comment>
<dbReference type="Pfam" id="PF00309">
    <property type="entry name" value="Sigma54_AID"/>
    <property type="match status" value="1"/>
</dbReference>
<keyword evidence="5" id="KW-0805">Transcription regulation</keyword>
<dbReference type="PROSITE" id="PS50044">
    <property type="entry name" value="SIGMA54_3"/>
    <property type="match status" value="1"/>
</dbReference>
<evidence type="ECO:0000256" key="5">
    <source>
        <dbReference type="ARBA" id="ARBA00023015"/>
    </source>
</evidence>
<evidence type="ECO:0000256" key="7">
    <source>
        <dbReference type="ARBA" id="ARBA00023125"/>
    </source>
</evidence>
<proteinExistence type="inferred from homology"/>
<dbReference type="PROSITE" id="PS00718">
    <property type="entry name" value="SIGMA54_2"/>
    <property type="match status" value="1"/>
</dbReference>
<keyword evidence="6" id="KW-0731">Sigma factor</keyword>
<dbReference type="Pfam" id="PF04963">
    <property type="entry name" value="Sigma54_CBD"/>
    <property type="match status" value="2"/>
</dbReference>
<dbReference type="PROSITE" id="PS00717">
    <property type="entry name" value="SIGMA54_1"/>
    <property type="match status" value="1"/>
</dbReference>